<organism evidence="2 3">
    <name type="scientific">Streptomyces carpinensis</name>
    <dbReference type="NCBI Taxonomy" id="66369"/>
    <lineage>
        <taxon>Bacteria</taxon>
        <taxon>Bacillati</taxon>
        <taxon>Actinomycetota</taxon>
        <taxon>Actinomycetes</taxon>
        <taxon>Kitasatosporales</taxon>
        <taxon>Streptomycetaceae</taxon>
        <taxon>Streptomyces</taxon>
    </lineage>
</organism>
<dbReference type="EMBL" id="JBEPCU010000179">
    <property type="protein sequence ID" value="MER6977969.1"/>
    <property type="molecule type" value="Genomic_DNA"/>
</dbReference>
<keyword evidence="1" id="KW-0175">Coiled coil</keyword>
<accession>A0ABV1W197</accession>
<keyword evidence="3" id="KW-1185">Reference proteome</keyword>
<dbReference type="Proteomes" id="UP001458415">
    <property type="component" value="Unassembled WGS sequence"/>
</dbReference>
<comment type="caution">
    <text evidence="2">The sequence shown here is derived from an EMBL/GenBank/DDBJ whole genome shotgun (WGS) entry which is preliminary data.</text>
</comment>
<evidence type="ECO:0000313" key="2">
    <source>
        <dbReference type="EMBL" id="MER6977969.1"/>
    </source>
</evidence>
<dbReference type="RefSeq" id="WP_208640581.1">
    <property type="nucleotide sequence ID" value="NZ_MUBM01000043.1"/>
</dbReference>
<sequence>MSTPAAASPGPHDGAALAQLVGDAYAHAQGHATAEDAAEIRAITDAMVRLLIGAPLRSDGKLTVVSLATEAGLRRNKLTHKHTGLKDLFYALVKARSPVLDALPDSVRARAAKQQQDLARVRAERDDLRGQAQLLARIVHVLEIENSKLKEINAALEQQVAAQASVPDLTRWRRRS</sequence>
<evidence type="ECO:0000256" key="1">
    <source>
        <dbReference type="SAM" id="Coils"/>
    </source>
</evidence>
<reference evidence="2 3" key="1">
    <citation type="submission" date="2024-06" db="EMBL/GenBank/DDBJ databases">
        <title>The Natural Products Discovery Center: Release of the First 8490 Sequenced Strains for Exploring Actinobacteria Biosynthetic Diversity.</title>
        <authorList>
            <person name="Kalkreuter E."/>
            <person name="Kautsar S.A."/>
            <person name="Yang D."/>
            <person name="Bader C.D."/>
            <person name="Teijaro C.N."/>
            <person name="Fluegel L."/>
            <person name="Davis C.M."/>
            <person name="Simpson J.R."/>
            <person name="Lauterbach L."/>
            <person name="Steele A.D."/>
            <person name="Gui C."/>
            <person name="Meng S."/>
            <person name="Li G."/>
            <person name="Viehrig K."/>
            <person name="Ye F."/>
            <person name="Su P."/>
            <person name="Kiefer A.F."/>
            <person name="Nichols A."/>
            <person name="Cepeda A.J."/>
            <person name="Yan W."/>
            <person name="Fan B."/>
            <person name="Jiang Y."/>
            <person name="Adhikari A."/>
            <person name="Zheng C.-J."/>
            <person name="Schuster L."/>
            <person name="Cowan T.M."/>
            <person name="Smanski M.J."/>
            <person name="Chevrette M.G."/>
            <person name="De Carvalho L.P.S."/>
            <person name="Shen B."/>
        </authorList>
    </citation>
    <scope>NUCLEOTIDE SEQUENCE [LARGE SCALE GENOMIC DNA]</scope>
    <source>
        <strain evidence="2 3">NPDC000634</strain>
    </source>
</reference>
<proteinExistence type="predicted"/>
<evidence type="ECO:0000313" key="3">
    <source>
        <dbReference type="Proteomes" id="UP001458415"/>
    </source>
</evidence>
<feature type="coiled-coil region" evidence="1">
    <location>
        <begin position="111"/>
        <end position="159"/>
    </location>
</feature>
<gene>
    <name evidence="2" type="ORF">ABT317_13320</name>
</gene>
<name>A0ABV1W197_9ACTN</name>
<protein>
    <submittedName>
        <fullName evidence="2">Uncharacterized protein</fullName>
    </submittedName>
</protein>